<name>A0A9X2I543_9GAMM</name>
<dbReference type="InterPro" id="IPR011055">
    <property type="entry name" value="Dup_hybrid_motif"/>
</dbReference>
<dbReference type="EMBL" id="JAMFTH010000002">
    <property type="protein sequence ID" value="MCP8899617.1"/>
    <property type="molecule type" value="Genomic_DNA"/>
</dbReference>
<evidence type="ECO:0000313" key="6">
    <source>
        <dbReference type="Proteomes" id="UP001139319"/>
    </source>
</evidence>
<feature type="compositionally biased region" description="Basic and acidic residues" evidence="2">
    <location>
        <begin position="201"/>
        <end position="216"/>
    </location>
</feature>
<dbReference type="Gene3D" id="6.10.250.3150">
    <property type="match status" value="1"/>
</dbReference>
<keyword evidence="3" id="KW-0732">Signal</keyword>
<protein>
    <submittedName>
        <fullName evidence="5">Peptidoglycan DD-metalloendopeptidase family protein</fullName>
    </submittedName>
</protein>
<organism evidence="5 6">
    <name type="scientific">Gilvimarinus xylanilyticus</name>
    <dbReference type="NCBI Taxonomy" id="2944139"/>
    <lineage>
        <taxon>Bacteria</taxon>
        <taxon>Pseudomonadati</taxon>
        <taxon>Pseudomonadota</taxon>
        <taxon>Gammaproteobacteria</taxon>
        <taxon>Cellvibrionales</taxon>
        <taxon>Cellvibrionaceae</taxon>
        <taxon>Gilvimarinus</taxon>
    </lineage>
</organism>
<dbReference type="GO" id="GO:0004222">
    <property type="term" value="F:metalloendopeptidase activity"/>
    <property type="evidence" value="ECO:0007669"/>
    <property type="project" value="TreeGrafter"/>
</dbReference>
<reference evidence="5" key="1">
    <citation type="submission" date="2022-05" db="EMBL/GenBank/DDBJ databases">
        <authorList>
            <person name="Sun H.-N."/>
        </authorList>
    </citation>
    <scope>NUCLEOTIDE SEQUENCE</scope>
    <source>
        <strain evidence="5">HB14</strain>
    </source>
</reference>
<dbReference type="Gene3D" id="2.70.70.10">
    <property type="entry name" value="Glucose Permease (Domain IIA)"/>
    <property type="match status" value="1"/>
</dbReference>
<evidence type="ECO:0000313" key="5">
    <source>
        <dbReference type="EMBL" id="MCP8899617.1"/>
    </source>
</evidence>
<dbReference type="PANTHER" id="PTHR21666:SF270">
    <property type="entry name" value="MUREIN HYDROLASE ACTIVATOR ENVC"/>
    <property type="match status" value="1"/>
</dbReference>
<feature type="region of interest" description="Disordered" evidence="2">
    <location>
        <begin position="195"/>
        <end position="216"/>
    </location>
</feature>
<dbReference type="InterPro" id="IPR016047">
    <property type="entry name" value="M23ase_b-sheet_dom"/>
</dbReference>
<dbReference type="CDD" id="cd12797">
    <property type="entry name" value="M23_peptidase"/>
    <property type="match status" value="1"/>
</dbReference>
<evidence type="ECO:0000256" key="1">
    <source>
        <dbReference type="SAM" id="Coils"/>
    </source>
</evidence>
<reference evidence="5" key="2">
    <citation type="submission" date="2023-01" db="EMBL/GenBank/DDBJ databases">
        <title>Gilvimarinus xylanilyticus HB14 isolated from Caulerpa lentillifera aquaculture base in Hainan, China.</title>
        <authorList>
            <person name="Zhang Y.-J."/>
        </authorList>
    </citation>
    <scope>NUCLEOTIDE SEQUENCE</scope>
    <source>
        <strain evidence="5">HB14</strain>
    </source>
</reference>
<dbReference type="Pfam" id="PF01551">
    <property type="entry name" value="Peptidase_M23"/>
    <property type="match status" value="1"/>
</dbReference>
<accession>A0A9X2I543</accession>
<feature type="domain" description="M23ase beta-sheet core" evidence="4">
    <location>
        <begin position="295"/>
        <end position="388"/>
    </location>
</feature>
<dbReference type="PANTHER" id="PTHR21666">
    <property type="entry name" value="PEPTIDASE-RELATED"/>
    <property type="match status" value="1"/>
</dbReference>
<dbReference type="Proteomes" id="UP001139319">
    <property type="component" value="Unassembled WGS sequence"/>
</dbReference>
<dbReference type="AlphaFoldDB" id="A0A9X2I543"/>
<gene>
    <name evidence="5" type="ORF">M6D89_09925</name>
</gene>
<feature type="signal peptide" evidence="3">
    <location>
        <begin position="1"/>
        <end position="37"/>
    </location>
</feature>
<dbReference type="RefSeq" id="WP_253967909.1">
    <property type="nucleotide sequence ID" value="NZ_JAMFTH010000002.1"/>
</dbReference>
<evidence type="ECO:0000256" key="3">
    <source>
        <dbReference type="SAM" id="SignalP"/>
    </source>
</evidence>
<dbReference type="FunFam" id="2.70.70.10:FF:000003">
    <property type="entry name" value="Murein hydrolase activator EnvC"/>
    <property type="match status" value="1"/>
</dbReference>
<dbReference type="InterPro" id="IPR050570">
    <property type="entry name" value="Cell_wall_metabolism_enzyme"/>
</dbReference>
<proteinExistence type="predicted"/>
<comment type="caution">
    <text evidence="5">The sequence shown here is derived from an EMBL/GenBank/DDBJ whole genome shotgun (WGS) entry which is preliminary data.</text>
</comment>
<keyword evidence="1" id="KW-0175">Coiled coil</keyword>
<dbReference type="SUPFAM" id="SSF51261">
    <property type="entry name" value="Duplicated hybrid motif"/>
    <property type="match status" value="1"/>
</dbReference>
<feature type="chain" id="PRO_5040945262" evidence="3">
    <location>
        <begin position="38"/>
        <end position="395"/>
    </location>
</feature>
<keyword evidence="6" id="KW-1185">Reference proteome</keyword>
<sequence length="395" mass="44854">MPVRRPSAPATHTPQRRRRWGVFALLMFSLCGAGTWAADDAAEYQKKLEQLKENIEALKSELNDVKSKKGELEQELEESESEIGELETKVDELNQDIKQQDSELQSLRGEQRELQQQRQQQQSQIAAQLQSAYKAGPQSPLKMLLNQQSPERITRLKQYHDYFLRARQQKLTRYRNTLKQLDALEPQIIAARDSLSQQKQSLRERQSRLEAEQQDRSETLQKLAQVIASKDAELAAERQNTRRLNALLEEMTTTLGSANPSNARFSRLQGKLPWPTKGKLRHHYGSDRVGKQLNWEGMMIEAQSGTPVVAVHSGHVVFADYLRGHGLLIIVDHGEGFMSLYAHNQNLLKNLGDRVDAGETIARVGSSGGQSYSGLYFEIRHRGQPTNPGKWLTRA</sequence>
<evidence type="ECO:0000256" key="2">
    <source>
        <dbReference type="SAM" id="MobiDB-lite"/>
    </source>
</evidence>
<evidence type="ECO:0000259" key="4">
    <source>
        <dbReference type="Pfam" id="PF01551"/>
    </source>
</evidence>
<feature type="coiled-coil region" evidence="1">
    <location>
        <begin position="41"/>
        <end position="131"/>
    </location>
</feature>